<evidence type="ECO:0000256" key="1">
    <source>
        <dbReference type="ARBA" id="ARBA00000085"/>
    </source>
</evidence>
<evidence type="ECO:0000259" key="7">
    <source>
        <dbReference type="PROSITE" id="PS50109"/>
    </source>
</evidence>
<dbReference type="SMART" id="SM00387">
    <property type="entry name" value="HATPase_c"/>
    <property type="match status" value="1"/>
</dbReference>
<comment type="catalytic activity">
    <reaction evidence="1">
        <text>ATP + protein L-histidine = ADP + protein N-phospho-L-histidine.</text>
        <dbReference type="EC" id="2.7.13.3"/>
    </reaction>
</comment>
<dbReference type="Gene3D" id="3.30.565.10">
    <property type="entry name" value="Histidine kinase-like ATPase, C-terminal domain"/>
    <property type="match status" value="1"/>
</dbReference>
<keyword evidence="4" id="KW-0547">Nucleotide-binding</keyword>
<dbReference type="GO" id="GO:0005886">
    <property type="term" value="C:plasma membrane"/>
    <property type="evidence" value="ECO:0007669"/>
    <property type="project" value="TreeGrafter"/>
</dbReference>
<dbReference type="PRINTS" id="PR00344">
    <property type="entry name" value="BCTRLSENSOR"/>
</dbReference>
<dbReference type="CDD" id="cd00075">
    <property type="entry name" value="HATPase"/>
    <property type="match status" value="1"/>
</dbReference>
<sequence length="177" mass="20075">MRKNKSDEFLKKIEESVKRIVNIINNVRNFEEAIKGKECAKIELKDVLSKIVKDFAHNNVEFRVKGDYTVTVNEGGLKIAISNIIENALRHSGTDKIDIEIRGNEDYCEIRIADYGKGIPDDLKEKIFEKGFRYGESANTGLGLYIVKKIIERMGGEVQIEDNQPGGSVFILRLRKG</sequence>
<name>A0A7J3TI11_9EURY</name>
<evidence type="ECO:0000256" key="4">
    <source>
        <dbReference type="ARBA" id="ARBA00022741"/>
    </source>
</evidence>
<dbReference type="SUPFAM" id="SSF55874">
    <property type="entry name" value="ATPase domain of HSP90 chaperone/DNA topoisomerase II/histidine kinase"/>
    <property type="match status" value="1"/>
</dbReference>
<evidence type="ECO:0000256" key="5">
    <source>
        <dbReference type="ARBA" id="ARBA00022777"/>
    </source>
</evidence>
<proteinExistence type="predicted"/>
<evidence type="ECO:0000256" key="2">
    <source>
        <dbReference type="ARBA" id="ARBA00012438"/>
    </source>
</evidence>
<organism evidence="8">
    <name type="scientific">Geoglobus ahangari</name>
    <dbReference type="NCBI Taxonomy" id="113653"/>
    <lineage>
        <taxon>Archaea</taxon>
        <taxon>Methanobacteriati</taxon>
        <taxon>Methanobacteriota</taxon>
        <taxon>Archaeoglobi</taxon>
        <taxon>Archaeoglobales</taxon>
        <taxon>Archaeoglobaceae</taxon>
        <taxon>Geoglobus</taxon>
    </lineage>
</organism>
<dbReference type="InterPro" id="IPR004358">
    <property type="entry name" value="Sig_transdc_His_kin-like_C"/>
</dbReference>
<keyword evidence="5 8" id="KW-0418">Kinase</keyword>
<reference evidence="8" key="1">
    <citation type="journal article" date="2020" name="mSystems">
        <title>Genome- and Community-Level Interaction Insights into Carbon Utilization and Element Cycling Functions of Hydrothermarchaeota in Hydrothermal Sediment.</title>
        <authorList>
            <person name="Zhou Z."/>
            <person name="Liu Y."/>
            <person name="Xu W."/>
            <person name="Pan J."/>
            <person name="Luo Z.H."/>
            <person name="Li M."/>
        </authorList>
    </citation>
    <scope>NUCLEOTIDE SEQUENCE [LARGE SCALE GENOMIC DNA]</scope>
    <source>
        <strain evidence="8">SpSt-10</strain>
    </source>
</reference>
<evidence type="ECO:0000313" key="8">
    <source>
        <dbReference type="EMBL" id="HHF48432.1"/>
    </source>
</evidence>
<feature type="domain" description="Histidine kinase" evidence="7">
    <location>
        <begin position="1"/>
        <end position="177"/>
    </location>
</feature>
<evidence type="ECO:0000256" key="3">
    <source>
        <dbReference type="ARBA" id="ARBA00022679"/>
    </source>
</evidence>
<protein>
    <recommendedName>
        <fullName evidence="2">histidine kinase</fullName>
        <ecNumber evidence="2">2.7.13.3</ecNumber>
    </recommendedName>
</protein>
<dbReference type="PANTHER" id="PTHR44936:SF10">
    <property type="entry name" value="SENSOR PROTEIN RSTB"/>
    <property type="match status" value="1"/>
</dbReference>
<dbReference type="GO" id="GO:0000155">
    <property type="term" value="F:phosphorelay sensor kinase activity"/>
    <property type="evidence" value="ECO:0007669"/>
    <property type="project" value="TreeGrafter"/>
</dbReference>
<keyword evidence="3" id="KW-0808">Transferase</keyword>
<evidence type="ECO:0000256" key="6">
    <source>
        <dbReference type="ARBA" id="ARBA00022840"/>
    </source>
</evidence>
<dbReference type="AlphaFoldDB" id="A0A7J3TI11"/>
<dbReference type="InterPro" id="IPR005467">
    <property type="entry name" value="His_kinase_dom"/>
</dbReference>
<dbReference type="Pfam" id="PF02518">
    <property type="entry name" value="HATPase_c"/>
    <property type="match status" value="1"/>
</dbReference>
<dbReference type="InterPro" id="IPR050980">
    <property type="entry name" value="2C_sensor_his_kinase"/>
</dbReference>
<dbReference type="GO" id="GO:0005524">
    <property type="term" value="F:ATP binding"/>
    <property type="evidence" value="ECO:0007669"/>
    <property type="project" value="UniProtKB-KW"/>
</dbReference>
<dbReference type="InterPro" id="IPR003594">
    <property type="entry name" value="HATPase_dom"/>
</dbReference>
<gene>
    <name evidence="8" type="ORF">ENL48_04505</name>
</gene>
<keyword evidence="6" id="KW-0067">ATP-binding</keyword>
<comment type="caution">
    <text evidence="8">The sequence shown here is derived from an EMBL/GenBank/DDBJ whole genome shotgun (WGS) entry which is preliminary data.</text>
</comment>
<dbReference type="PROSITE" id="PS50109">
    <property type="entry name" value="HIS_KIN"/>
    <property type="match status" value="1"/>
</dbReference>
<dbReference type="EC" id="2.7.13.3" evidence="2"/>
<dbReference type="InterPro" id="IPR036890">
    <property type="entry name" value="HATPase_C_sf"/>
</dbReference>
<dbReference type="PANTHER" id="PTHR44936">
    <property type="entry name" value="SENSOR PROTEIN CREC"/>
    <property type="match status" value="1"/>
</dbReference>
<dbReference type="EMBL" id="DRUC01000067">
    <property type="protein sequence ID" value="HHF48432.1"/>
    <property type="molecule type" value="Genomic_DNA"/>
</dbReference>
<accession>A0A7J3TI11</accession>